<feature type="domain" description="Malonyl-CoA decarboxylase N-terminal" evidence="2">
    <location>
        <begin position="153"/>
        <end position="228"/>
    </location>
</feature>
<dbReference type="Pfam" id="PF17408">
    <property type="entry name" value="MCD_N"/>
    <property type="match status" value="1"/>
</dbReference>
<dbReference type="EMBL" id="GECU01014817">
    <property type="protein sequence ID" value="JAS92889.1"/>
    <property type="molecule type" value="Transcribed_RNA"/>
</dbReference>
<evidence type="ECO:0000259" key="1">
    <source>
        <dbReference type="Pfam" id="PF05292"/>
    </source>
</evidence>
<evidence type="ECO:0008006" key="5">
    <source>
        <dbReference type="Google" id="ProtNLM"/>
    </source>
</evidence>
<dbReference type="InterPro" id="IPR007956">
    <property type="entry name" value="Malonyl_CoA_deC_C"/>
</dbReference>
<dbReference type="Gene3D" id="1.20.140.90">
    <property type="entry name" value="Malonyl-CoA decarboxylase, oligemerization domain"/>
    <property type="match status" value="1"/>
</dbReference>
<dbReference type="GO" id="GO:0005782">
    <property type="term" value="C:peroxisomal matrix"/>
    <property type="evidence" value="ECO:0007669"/>
    <property type="project" value="TreeGrafter"/>
</dbReference>
<dbReference type="InterPro" id="IPR042303">
    <property type="entry name" value="Malonyl_CoA_deC_C_sf"/>
</dbReference>
<dbReference type="GO" id="GO:0006633">
    <property type="term" value="P:fatty acid biosynthetic process"/>
    <property type="evidence" value="ECO:0007669"/>
    <property type="project" value="InterPro"/>
</dbReference>
<dbReference type="FunFam" id="3.40.630.150:FF:000001">
    <property type="entry name" value="Malonyl-CoA decarboxylase, mitochondrial"/>
    <property type="match status" value="1"/>
</dbReference>
<dbReference type="AlphaFoldDB" id="A0A1B6J137"/>
<dbReference type="EMBL" id="GECU01029098">
    <property type="protein sequence ID" value="JAS78608.1"/>
    <property type="molecule type" value="Transcribed_RNA"/>
</dbReference>
<dbReference type="GO" id="GO:0050080">
    <property type="term" value="F:malonyl-CoA decarboxylase activity"/>
    <property type="evidence" value="ECO:0007669"/>
    <property type="project" value="InterPro"/>
</dbReference>
<protein>
    <recommendedName>
        <fullName evidence="5">Malonyl-CoA decarboxylase C-terminal domain-containing protein</fullName>
    </recommendedName>
</protein>
<name>A0A1B6J137_9HEMI</name>
<dbReference type="GO" id="GO:0006085">
    <property type="term" value="P:acetyl-CoA biosynthetic process"/>
    <property type="evidence" value="ECO:0007669"/>
    <property type="project" value="TreeGrafter"/>
</dbReference>
<dbReference type="InterPro" id="IPR038917">
    <property type="entry name" value="Malonyl_CoA_deC"/>
</dbReference>
<dbReference type="InterPro" id="IPR038351">
    <property type="entry name" value="MCD_N_sf"/>
</dbReference>
<gene>
    <name evidence="4" type="ORF">g.18964</name>
    <name evidence="3" type="ORF">g.18965</name>
</gene>
<reference evidence="4" key="1">
    <citation type="submission" date="2015-11" db="EMBL/GenBank/DDBJ databases">
        <title>De novo transcriptome assembly of four potential Pierce s Disease insect vectors from Arizona vineyards.</title>
        <authorList>
            <person name="Tassone E.E."/>
        </authorList>
    </citation>
    <scope>NUCLEOTIDE SEQUENCE</scope>
</reference>
<evidence type="ECO:0000259" key="2">
    <source>
        <dbReference type="Pfam" id="PF17408"/>
    </source>
</evidence>
<dbReference type="GO" id="GO:0005759">
    <property type="term" value="C:mitochondrial matrix"/>
    <property type="evidence" value="ECO:0007669"/>
    <property type="project" value="TreeGrafter"/>
</dbReference>
<dbReference type="Pfam" id="PF05292">
    <property type="entry name" value="MCD"/>
    <property type="match status" value="1"/>
</dbReference>
<accession>A0A1B6J137</accession>
<dbReference type="PANTHER" id="PTHR28641:SF1">
    <property type="entry name" value="MALONYL-COA DECARBOXYLASE, MITOCHONDRIAL"/>
    <property type="match status" value="1"/>
</dbReference>
<organism evidence="4">
    <name type="scientific">Homalodisca liturata</name>
    <dbReference type="NCBI Taxonomy" id="320908"/>
    <lineage>
        <taxon>Eukaryota</taxon>
        <taxon>Metazoa</taxon>
        <taxon>Ecdysozoa</taxon>
        <taxon>Arthropoda</taxon>
        <taxon>Hexapoda</taxon>
        <taxon>Insecta</taxon>
        <taxon>Pterygota</taxon>
        <taxon>Neoptera</taxon>
        <taxon>Paraneoptera</taxon>
        <taxon>Hemiptera</taxon>
        <taxon>Auchenorrhyncha</taxon>
        <taxon>Membracoidea</taxon>
        <taxon>Cicadellidae</taxon>
        <taxon>Cicadellinae</taxon>
        <taxon>Proconiini</taxon>
        <taxon>Homalodisca</taxon>
    </lineage>
</organism>
<proteinExistence type="predicted"/>
<dbReference type="PANTHER" id="PTHR28641">
    <property type="match status" value="1"/>
</dbReference>
<dbReference type="GO" id="GO:2001294">
    <property type="term" value="P:malonyl-CoA catabolic process"/>
    <property type="evidence" value="ECO:0007669"/>
    <property type="project" value="TreeGrafter"/>
</dbReference>
<evidence type="ECO:0000313" key="3">
    <source>
        <dbReference type="EMBL" id="JAS78608.1"/>
    </source>
</evidence>
<evidence type="ECO:0000313" key="4">
    <source>
        <dbReference type="EMBL" id="JAS92889.1"/>
    </source>
</evidence>
<feature type="domain" description="Malonyl-CoA decarboxylase C-terminal" evidence="1">
    <location>
        <begin position="232"/>
        <end position="502"/>
    </location>
</feature>
<sequence length="533" mass="61353">MVIKLVGSVYYKMIQRQICMCFRQRIILKPEFFLKNNQALGFLKTNILLIPTQVRTLGNQHHQSYLSSYRKVSTEEVTKPIISLVNEILKLKDARATSLVVENRLRSLMFLYINLKKDEKDDFLKIMATDYSVNHGIVANLSKQLADMDPSSAGGMLLKTEDKLRELLTPQYVWLFSHLSRIDGGIKFLVDLRCDILALLSIIDTKSPLYSVMQQMNSALKEQLSVFFSGEFLRLQRVTWSSPASLLQKISDYEAVHPVRSWTDIRQRVGPYRRCFIFTHHSLPDEPLVVLYVALTEEISDSLKNIIYSTGDEEIVKSNVHEEQLLNIKAFIFYSISATQKGLQGIDLGNYIIKQAAKELHSEYSFVTRFSTLSPIPTFRHWLIEKMKAAERGEDVFPTNEWKEILDLINPEDNADAWAKLRSMLSNNSWIKVENFVNALKAPLMTSCSRYLYLEKRRGYALDSVANFHLRNGAVMWRLNWLADTSPHTLTHSCGLMVNYRYYLDAVDTNSLKYIQGRSITASEQIMKLSRAS</sequence>
<dbReference type="Gene3D" id="3.40.630.150">
    <property type="entry name" value="Malonyl-CoA decarboxylase, catalytic domain"/>
    <property type="match status" value="1"/>
</dbReference>
<dbReference type="InterPro" id="IPR035372">
    <property type="entry name" value="MCD_N"/>
</dbReference>